<dbReference type="STRING" id="4781.A0A0N7L414"/>
<dbReference type="GeneID" id="36400052"/>
<dbReference type="InterPro" id="IPR056866">
    <property type="entry name" value="Znf_WRKY19"/>
</dbReference>
<evidence type="ECO:0000313" key="2">
    <source>
        <dbReference type="EMBL" id="CEG37403.1"/>
    </source>
</evidence>
<proteinExistence type="predicted"/>
<name>A0A0N7L414_PLAHL</name>
<dbReference type="GO" id="GO:0046872">
    <property type="term" value="F:metal ion binding"/>
    <property type="evidence" value="ECO:0007669"/>
    <property type="project" value="InterPro"/>
</dbReference>
<evidence type="ECO:0000259" key="1">
    <source>
        <dbReference type="PROSITE" id="PS50846"/>
    </source>
</evidence>
<dbReference type="InterPro" id="IPR036163">
    <property type="entry name" value="HMA_dom_sf"/>
</dbReference>
<dbReference type="Pfam" id="PF24906">
    <property type="entry name" value="Zf_WRKY19"/>
    <property type="match status" value="2"/>
</dbReference>
<dbReference type="OMA" id="QTGGFCR"/>
<dbReference type="Gene3D" id="3.30.70.100">
    <property type="match status" value="1"/>
</dbReference>
<dbReference type="EMBL" id="CCYD01000286">
    <property type="protein sequence ID" value="CEG37403.1"/>
    <property type="molecule type" value="Genomic_DNA"/>
</dbReference>
<dbReference type="Proteomes" id="UP000054928">
    <property type="component" value="Unassembled WGS sequence"/>
</dbReference>
<dbReference type="AlphaFoldDB" id="A0A0N7L414"/>
<accession>A0A0N7L414</accession>
<protein>
    <submittedName>
        <fullName evidence="2">Heavy metal-associated domain, HMA</fullName>
    </submittedName>
</protein>
<dbReference type="PROSITE" id="PS50846">
    <property type="entry name" value="HMA_2"/>
    <property type="match status" value="1"/>
</dbReference>
<feature type="domain" description="HMA" evidence="1">
    <location>
        <begin position="453"/>
        <end position="517"/>
    </location>
</feature>
<dbReference type="InterPro" id="IPR006121">
    <property type="entry name" value="HMA_dom"/>
</dbReference>
<dbReference type="PANTHER" id="PTHR31827">
    <property type="entry name" value="EMB|CAB89363.1"/>
    <property type="match status" value="1"/>
</dbReference>
<keyword evidence="3" id="KW-1185">Reference proteome</keyword>
<organism evidence="2 3">
    <name type="scientific">Plasmopara halstedii</name>
    <name type="common">Downy mildew of sunflower</name>
    <dbReference type="NCBI Taxonomy" id="4781"/>
    <lineage>
        <taxon>Eukaryota</taxon>
        <taxon>Sar</taxon>
        <taxon>Stramenopiles</taxon>
        <taxon>Oomycota</taxon>
        <taxon>Peronosporomycetes</taxon>
        <taxon>Peronosporales</taxon>
        <taxon>Peronosporaceae</taxon>
        <taxon>Plasmopara</taxon>
    </lineage>
</organism>
<dbReference type="RefSeq" id="XP_024573772.1">
    <property type="nucleotide sequence ID" value="XM_024722724.1"/>
</dbReference>
<dbReference type="CDD" id="cd00371">
    <property type="entry name" value="HMA"/>
    <property type="match status" value="1"/>
</dbReference>
<dbReference type="PANTHER" id="PTHR31827:SF1">
    <property type="entry name" value="EMB|CAB89363.1"/>
    <property type="match status" value="1"/>
</dbReference>
<dbReference type="SUPFAM" id="SSF55008">
    <property type="entry name" value="HMA, heavy metal-associated domain"/>
    <property type="match status" value="1"/>
</dbReference>
<reference evidence="3" key="1">
    <citation type="submission" date="2014-09" db="EMBL/GenBank/DDBJ databases">
        <authorList>
            <person name="Sharma Rahul"/>
            <person name="Thines Marco"/>
        </authorList>
    </citation>
    <scope>NUCLEOTIDE SEQUENCE [LARGE SCALE GENOMIC DNA]</scope>
</reference>
<sequence length="690" mass="73128">MQTRQATSFRPDCSRSSSIRLVLASPTAEEAATASSKKRTRRQCSRTDCSKVDAGGGFCVAHGGGKKCSFPGCTKGYQTGGFCRQHGGGARCQVSGCNKVDAGKGLCRAHGGGKRCQIANCSKADVGGGFCTAHGGGRRCSEQGCFKIDQGGGKCRAHGGARRCRRRNCQQPARGASGLCTEHGGARVCSVLSCRRLVRSPNDTGTMCAMCIRSQKQKEASVRIQQDNRNCLSKSPTLEGSGPSLMASISPVSPSSANLRCDGTQIANCLDNGCSRSYGGECNCVAGCTCNSSTLRAATRLIPMLTTRNVVTHVATSTSSIVTSSLCESKGLQGSIDFSAPRSTMILRSILRITPHSTSIGIKAILALLSSITGVMSVHLLLEHGSRQFAPSSGIDSGDVTADSRPHTIDSPRLVAVRGCQKMNLETSLVLFDELGFAEFTIIEQSASAWTRKEVVLRVPDMMCPTNCGTSVLNAARALEGVEAAKLHFQHRRIIVRGDMDTNAIQSALTDIGFDSEVDAETLLPRRFRFRVDDLSDVGLNGVKLKDAFMAVEGVENVVLLTDRVEVLVVAMLLDSNPLLQAAKNVGFNMLELSEEAWGIPIEVAPDPLGSYHSGKITSSSEIEKSDYSHKCDMRICPQNGCQRYMTTVAHTAALAVGWAVPGCGMAIGGECTCGDSCKCVGCPEHNPVS</sequence>
<dbReference type="OrthoDB" id="63055at2759"/>
<evidence type="ECO:0000313" key="3">
    <source>
        <dbReference type="Proteomes" id="UP000054928"/>
    </source>
</evidence>